<dbReference type="PANTHER" id="PTHR31285:SF0">
    <property type="entry name" value="NICOTINAMIDE MONONUCLEOTIDE ADENYLYLTRANSFERASE"/>
    <property type="match status" value="1"/>
</dbReference>
<dbReference type="GO" id="GO:0005634">
    <property type="term" value="C:nucleus"/>
    <property type="evidence" value="ECO:0007669"/>
    <property type="project" value="TreeGrafter"/>
</dbReference>
<reference evidence="4" key="1">
    <citation type="submission" date="2021-01" db="EMBL/GenBank/DDBJ databases">
        <authorList>
            <person name="Bezrukov I."/>
        </authorList>
    </citation>
    <scope>NUCLEOTIDE SEQUENCE</scope>
</reference>
<protein>
    <recommendedName>
        <fullName evidence="6">Cytidyltransferase-like domain-containing protein</fullName>
    </recommendedName>
</protein>
<dbReference type="SUPFAM" id="SSF52374">
    <property type="entry name" value="Nucleotidylyl transferase"/>
    <property type="match status" value="1"/>
</dbReference>
<accession>A0A8S2AB83</accession>
<name>A0A8S2AB83_ARAAE</name>
<dbReference type="Proteomes" id="UP000682877">
    <property type="component" value="Chromosome 5"/>
</dbReference>
<dbReference type="GO" id="GO:0003723">
    <property type="term" value="F:RNA binding"/>
    <property type="evidence" value="ECO:0007669"/>
    <property type="project" value="InterPro"/>
</dbReference>
<feature type="domain" description="SURP motif" evidence="3">
    <location>
        <begin position="469"/>
        <end position="511"/>
    </location>
</feature>
<dbReference type="GO" id="GO:0005737">
    <property type="term" value="C:cytoplasm"/>
    <property type="evidence" value="ECO:0007669"/>
    <property type="project" value="TreeGrafter"/>
</dbReference>
<evidence type="ECO:0000313" key="5">
    <source>
        <dbReference type="Proteomes" id="UP000682877"/>
    </source>
</evidence>
<dbReference type="SMART" id="SM00213">
    <property type="entry name" value="UBQ"/>
    <property type="match status" value="1"/>
</dbReference>
<evidence type="ECO:0000259" key="3">
    <source>
        <dbReference type="PROSITE" id="PS50128"/>
    </source>
</evidence>
<dbReference type="InterPro" id="IPR014729">
    <property type="entry name" value="Rossmann-like_a/b/a_fold"/>
</dbReference>
<dbReference type="Gene3D" id="3.40.50.620">
    <property type="entry name" value="HUPs"/>
    <property type="match status" value="1"/>
</dbReference>
<dbReference type="Pfam" id="PF00240">
    <property type="entry name" value="ubiquitin"/>
    <property type="match status" value="1"/>
</dbReference>
<keyword evidence="5" id="KW-1185">Reference proteome</keyword>
<gene>
    <name evidence="4" type="ORF">AARE701A_LOCUS12135</name>
</gene>
<evidence type="ECO:0000313" key="4">
    <source>
        <dbReference type="EMBL" id="CAE6069996.1"/>
    </source>
</evidence>
<feature type="domain" description="Ubiquitin-like" evidence="2">
    <location>
        <begin position="698"/>
        <end position="774"/>
    </location>
</feature>
<dbReference type="FunFam" id="3.40.50.620:FF:000180">
    <property type="entry name" value="Cytidyltransferase isoform 1"/>
    <property type="match status" value="1"/>
</dbReference>
<dbReference type="Pfam" id="PF01805">
    <property type="entry name" value="Surp"/>
    <property type="match status" value="2"/>
</dbReference>
<dbReference type="PANTHER" id="PTHR31285">
    <property type="entry name" value="NICOTINAMIDE MONONUCLEOTIDE ADENYLYLTRANSFERASE"/>
    <property type="match status" value="1"/>
</dbReference>
<dbReference type="AlphaFoldDB" id="A0A8S2AB83"/>
<feature type="domain" description="SURP motif" evidence="3">
    <location>
        <begin position="383"/>
        <end position="425"/>
    </location>
</feature>
<organism evidence="4 5">
    <name type="scientific">Arabidopsis arenosa</name>
    <name type="common">Sand rock-cress</name>
    <name type="synonym">Cardaminopsis arenosa</name>
    <dbReference type="NCBI Taxonomy" id="38785"/>
    <lineage>
        <taxon>Eukaryota</taxon>
        <taxon>Viridiplantae</taxon>
        <taxon>Streptophyta</taxon>
        <taxon>Embryophyta</taxon>
        <taxon>Tracheophyta</taxon>
        <taxon>Spermatophyta</taxon>
        <taxon>Magnoliopsida</taxon>
        <taxon>eudicotyledons</taxon>
        <taxon>Gunneridae</taxon>
        <taxon>Pentapetalae</taxon>
        <taxon>rosids</taxon>
        <taxon>malvids</taxon>
        <taxon>Brassicales</taxon>
        <taxon>Brassicaceae</taxon>
        <taxon>Camelineae</taxon>
        <taxon>Arabidopsis</taxon>
    </lineage>
</organism>
<evidence type="ECO:0008006" key="6">
    <source>
        <dbReference type="Google" id="ProtNLM"/>
    </source>
</evidence>
<proteinExistence type="predicted"/>
<dbReference type="GO" id="GO:0000309">
    <property type="term" value="F:nicotinamide-nucleotide adenylyltransferase activity"/>
    <property type="evidence" value="ECO:0007669"/>
    <property type="project" value="TreeGrafter"/>
</dbReference>
<sequence>MAESAIRTIVESIHSSPTQAVVYLSGGASQSLGWLMSVPGASNTLLETVVPYSMISMVQLLGRVPNQHCSQSMANEMALLAYNRALKLSKPGCAVLGVGFTVTLATSRPKRGDHRFFLSIRASDRVWETSVTLTKGKRSREEEDKVASSVLIQAMAKACQVSETLDSGLTESEVLNESETQFSEEEELEQLIDGQLCSKIYPFSKESYGSDKDRKIILPGSFNPLHDGHLKLLETAMSVCEGGYPCFEISAVNADKPSLTVAEIKDRVKQFEVLEKTVIVSNQPFFYKKAELFPGSSFVIGADTAARLVNPKYYEGSHKRMLEVLGDCKRTGCKFLVGGRNVEGEFKVLDDIDIPDEISRKKMSSSRQMDSQIISDKAEAERIVKNVARCIARKGLKYEKRMMTNVKDPRINFLRNPEDPLHGYYKQKLSDYLSQLQQNGTIVDDFGHVAATNVSTQVTEPPPGIIRNDIENMALYISKGGLVFESVMRHLVADEARYSFMASSHPFHAFYQQKLTEYRSINQQDGGANHDYDATLASYKQKATEFRSRIQQEGANLDDDADVGQRIVLPYHLDLRLPKGMNIKEFRTMKLTAQFGAWYGNDFWLGFKNRDGFEFTNPIDSKFPRFTRFWDSLQDLKWHDGGVMSMVHWHASLVKDFANNEELPHPETEPEPKRLKLDERGLVPEDQFLAQHPGWCTIRVSIVSVEGREVNIIEKTVQSLSENVASFKEKIAEEVRSIPPEKQVLFGKAGLLKDNNRSLAHYNVGAGEILTLSLCTCGRETDLDKPCCCTELFNNALGEIMRSHASCFD</sequence>
<dbReference type="Gene3D" id="1.10.10.790">
    <property type="entry name" value="Surp module"/>
    <property type="match status" value="3"/>
</dbReference>
<evidence type="ECO:0000259" key="2">
    <source>
        <dbReference type="PROSITE" id="PS50053"/>
    </source>
</evidence>
<dbReference type="InterPro" id="IPR000626">
    <property type="entry name" value="Ubiquitin-like_dom"/>
</dbReference>
<dbReference type="Gene3D" id="3.10.20.90">
    <property type="entry name" value="Phosphatidylinositol 3-kinase Catalytic Subunit, Chain A, domain 1"/>
    <property type="match status" value="1"/>
</dbReference>
<dbReference type="InterPro" id="IPR035967">
    <property type="entry name" value="SWAP/Surp_sf"/>
</dbReference>
<dbReference type="SUPFAM" id="SSF54236">
    <property type="entry name" value="Ubiquitin-like"/>
    <property type="match status" value="1"/>
</dbReference>
<dbReference type="EMBL" id="LR999455">
    <property type="protein sequence ID" value="CAE6069996.1"/>
    <property type="molecule type" value="Genomic_DNA"/>
</dbReference>
<dbReference type="PROSITE" id="PS50053">
    <property type="entry name" value="UBIQUITIN_2"/>
    <property type="match status" value="1"/>
</dbReference>
<dbReference type="GO" id="GO:0006397">
    <property type="term" value="P:mRNA processing"/>
    <property type="evidence" value="ECO:0007669"/>
    <property type="project" value="UniProtKB-KW"/>
</dbReference>
<dbReference type="PROSITE" id="PS50128">
    <property type="entry name" value="SURP"/>
    <property type="match status" value="2"/>
</dbReference>
<dbReference type="GO" id="GO:0016887">
    <property type="term" value="F:ATP hydrolysis activity"/>
    <property type="evidence" value="ECO:0007669"/>
    <property type="project" value="TreeGrafter"/>
</dbReference>
<dbReference type="SUPFAM" id="SSF109905">
    <property type="entry name" value="Surp module (SWAP domain)"/>
    <property type="match status" value="2"/>
</dbReference>
<keyword evidence="1" id="KW-0507">mRNA processing</keyword>
<dbReference type="Pfam" id="PF01467">
    <property type="entry name" value="CTP_transf_like"/>
    <property type="match status" value="1"/>
</dbReference>
<dbReference type="InterPro" id="IPR000061">
    <property type="entry name" value="Surp"/>
</dbReference>
<dbReference type="SMART" id="SM00648">
    <property type="entry name" value="SWAP"/>
    <property type="match status" value="2"/>
</dbReference>
<dbReference type="InterPro" id="IPR004821">
    <property type="entry name" value="Cyt_trans-like"/>
</dbReference>
<evidence type="ECO:0000256" key="1">
    <source>
        <dbReference type="ARBA" id="ARBA00022664"/>
    </source>
</evidence>
<dbReference type="InterPro" id="IPR029071">
    <property type="entry name" value="Ubiquitin-like_domsf"/>
</dbReference>